<accession>A0A5E6V898</accession>
<dbReference type="RefSeq" id="WP_038996912.1">
    <property type="nucleotide sequence ID" value="NZ_OZ024668.1"/>
</dbReference>
<reference evidence="1 3" key="2">
    <citation type="submission" date="2024-03" db="EMBL/GenBank/DDBJ databases">
        <authorList>
            <person name="Alaster D. Moffat"/>
            <person name="Govind Chandra"/>
            <person name="Andrew W. Truman"/>
        </authorList>
    </citation>
    <scope>NUCLEOTIDE SEQUENCE [LARGE SCALE GENOMIC DNA]</scope>
    <source>
        <strain evidence="1">PS652</strain>
    </source>
</reference>
<gene>
    <name evidence="2" type="ORF">PS652_03828</name>
    <name evidence="1" type="ORF">PS652_03923</name>
</gene>
<dbReference type="AlphaFoldDB" id="A0A5E6V898"/>
<dbReference type="EMBL" id="CABVHG010000024">
    <property type="protein sequence ID" value="VVN11434.1"/>
    <property type="molecule type" value="Genomic_DNA"/>
</dbReference>
<evidence type="ECO:0000313" key="1">
    <source>
        <dbReference type="EMBL" id="CAK9891070.1"/>
    </source>
</evidence>
<organism evidence="2">
    <name type="scientific">Pseudomonas fluorescens</name>
    <dbReference type="NCBI Taxonomy" id="294"/>
    <lineage>
        <taxon>Bacteria</taxon>
        <taxon>Pseudomonadati</taxon>
        <taxon>Pseudomonadota</taxon>
        <taxon>Gammaproteobacteria</taxon>
        <taxon>Pseudomonadales</taxon>
        <taxon>Pseudomonadaceae</taxon>
        <taxon>Pseudomonas</taxon>
    </lineage>
</organism>
<evidence type="ECO:0000313" key="2">
    <source>
        <dbReference type="EMBL" id="VVN11434.1"/>
    </source>
</evidence>
<dbReference type="Proteomes" id="UP000326595">
    <property type="component" value="Chromosome"/>
</dbReference>
<protein>
    <submittedName>
        <fullName evidence="2">Uncharacterized protein</fullName>
    </submittedName>
</protein>
<sequence length="179" mass="19860">MYQYDTPRSFIAYLRSSTATHKGKLGSVELSYSPLSDHTTDSYGSWLTVSNFPGAPGQLFWFGALNVANVEPYYEIRTFNRAPNTARLSHDKRLDWSSNRYIGLYTPTDTPGPFWSLSQRVSGGGIYEDVMIISENNQPLKPYGSSRGPDGLVSHYLNDEEGSPLSFTLEVAGWGFGAP</sequence>
<proteinExistence type="predicted"/>
<dbReference type="EMBL" id="OZ024668">
    <property type="protein sequence ID" value="CAK9891070.1"/>
    <property type="molecule type" value="Genomic_DNA"/>
</dbReference>
<name>A0A5E6V898_PSEFL</name>
<reference evidence="2" key="1">
    <citation type="submission" date="2019-09" db="EMBL/GenBank/DDBJ databases">
        <authorList>
            <person name="Chandra G."/>
            <person name="Truman W A."/>
        </authorList>
    </citation>
    <scope>NUCLEOTIDE SEQUENCE [LARGE SCALE GENOMIC DNA]</scope>
    <source>
        <strain evidence="2">PS652</strain>
    </source>
</reference>
<evidence type="ECO:0000313" key="3">
    <source>
        <dbReference type="Proteomes" id="UP000326595"/>
    </source>
</evidence>